<evidence type="ECO:0000256" key="4">
    <source>
        <dbReference type="ARBA" id="ARBA00022630"/>
    </source>
</evidence>
<dbReference type="AlphaFoldDB" id="A0A0G3EL76"/>
<feature type="binding site" evidence="14">
    <location>
        <position position="149"/>
    </location>
    <ligand>
        <name>FMN</name>
        <dbReference type="ChEBI" id="CHEBI:58210"/>
    </ligand>
</feature>
<dbReference type="InterPro" id="IPR001269">
    <property type="entry name" value="DUS_fam"/>
</dbReference>
<proteinExistence type="inferred from homology"/>
<dbReference type="EMBL" id="CP010904">
    <property type="protein sequence ID" value="AKJ64884.1"/>
    <property type="molecule type" value="Genomic_DNA"/>
</dbReference>
<reference evidence="16 17" key="2">
    <citation type="journal article" date="2016" name="ISME J.">
        <title>Characterization of the first cultured representative of Verrucomicrobia subdivision 5 indicates the proposal of a novel phylum.</title>
        <authorList>
            <person name="Spring S."/>
            <person name="Bunk B."/>
            <person name="Sproer C."/>
            <person name="Schumann P."/>
            <person name="Rohde M."/>
            <person name="Tindall B.J."/>
            <person name="Klenk H.P."/>
        </authorList>
    </citation>
    <scope>NUCLEOTIDE SEQUENCE [LARGE SCALE GENOMIC DNA]</scope>
    <source>
        <strain evidence="16 17">L21-Fru-AB</strain>
    </source>
</reference>
<dbReference type="Pfam" id="PF01207">
    <property type="entry name" value="Dus"/>
    <property type="match status" value="1"/>
</dbReference>
<evidence type="ECO:0000259" key="15">
    <source>
        <dbReference type="Pfam" id="PF01207"/>
    </source>
</evidence>
<comment type="cofactor">
    <cofactor evidence="1 12 14">
        <name>FMN</name>
        <dbReference type="ChEBI" id="CHEBI:58210"/>
    </cofactor>
</comment>
<evidence type="ECO:0000313" key="16">
    <source>
        <dbReference type="EMBL" id="AKJ64884.1"/>
    </source>
</evidence>
<evidence type="ECO:0000256" key="5">
    <source>
        <dbReference type="ARBA" id="ARBA00022643"/>
    </source>
</evidence>
<dbReference type="CDD" id="cd02801">
    <property type="entry name" value="DUS_like_FMN"/>
    <property type="match status" value="1"/>
</dbReference>
<dbReference type="PROSITE" id="PS01136">
    <property type="entry name" value="UPF0034"/>
    <property type="match status" value="1"/>
</dbReference>
<keyword evidence="14" id="KW-0547">Nucleotide-binding</keyword>
<dbReference type="PANTHER" id="PTHR45846:SF1">
    <property type="entry name" value="TRNA-DIHYDROURIDINE(47) SYNTHASE [NAD(P)(+)]-LIKE"/>
    <property type="match status" value="1"/>
</dbReference>
<evidence type="ECO:0000256" key="1">
    <source>
        <dbReference type="ARBA" id="ARBA00001917"/>
    </source>
</evidence>
<dbReference type="PATRIC" id="fig|1609981.3.peg.1702"/>
<evidence type="ECO:0000256" key="3">
    <source>
        <dbReference type="ARBA" id="ARBA00022555"/>
    </source>
</evidence>
<feature type="binding site" evidence="14">
    <location>
        <begin position="209"/>
        <end position="211"/>
    </location>
    <ligand>
        <name>FMN</name>
        <dbReference type="ChEBI" id="CHEBI:58210"/>
    </ligand>
</feature>
<dbReference type="KEGG" id="vbl:L21SP4_01641"/>
<feature type="binding site" evidence="14">
    <location>
        <position position="178"/>
    </location>
    <ligand>
        <name>FMN</name>
        <dbReference type="ChEBI" id="CHEBI:58210"/>
    </ligand>
</feature>
<dbReference type="STRING" id="1307763.L21SP4_01641"/>
<evidence type="ECO:0000256" key="10">
    <source>
        <dbReference type="ARBA" id="ARBA00048205"/>
    </source>
</evidence>
<evidence type="ECO:0000256" key="13">
    <source>
        <dbReference type="PIRSR" id="PIRSR006621-1"/>
    </source>
</evidence>
<feature type="domain" description="DUS-like FMN-binding" evidence="15">
    <location>
        <begin position="23"/>
        <end position="326"/>
    </location>
</feature>
<dbReference type="Gene3D" id="3.20.20.70">
    <property type="entry name" value="Aldolase class I"/>
    <property type="match status" value="1"/>
</dbReference>
<evidence type="ECO:0000256" key="2">
    <source>
        <dbReference type="ARBA" id="ARBA00002790"/>
    </source>
</evidence>
<dbReference type="InterPro" id="IPR013785">
    <property type="entry name" value="Aldolase_TIM"/>
</dbReference>
<dbReference type="InterPro" id="IPR024036">
    <property type="entry name" value="tRNA-dHydroUridine_Synthase_C"/>
</dbReference>
<feature type="binding site" evidence="14">
    <location>
        <begin position="25"/>
        <end position="27"/>
    </location>
    <ligand>
        <name>FMN</name>
        <dbReference type="ChEBI" id="CHEBI:58210"/>
    </ligand>
</feature>
<evidence type="ECO:0000256" key="14">
    <source>
        <dbReference type="PIRSR" id="PIRSR006621-2"/>
    </source>
</evidence>
<evidence type="ECO:0000256" key="6">
    <source>
        <dbReference type="ARBA" id="ARBA00022694"/>
    </source>
</evidence>
<keyword evidence="3" id="KW-0820">tRNA-binding</keyword>
<feature type="active site" description="Proton donor" evidence="13">
    <location>
        <position position="110"/>
    </location>
</feature>
<dbReference type="InterPro" id="IPR018517">
    <property type="entry name" value="tRNA_hU_synthase_CS"/>
</dbReference>
<organism evidence="16 17">
    <name type="scientific">Kiritimatiella glycovorans</name>
    <dbReference type="NCBI Taxonomy" id="1307763"/>
    <lineage>
        <taxon>Bacteria</taxon>
        <taxon>Pseudomonadati</taxon>
        <taxon>Kiritimatiellota</taxon>
        <taxon>Kiritimatiellia</taxon>
        <taxon>Kiritimatiellales</taxon>
        <taxon>Kiritimatiellaceae</taxon>
        <taxon>Kiritimatiella</taxon>
    </lineage>
</organism>
<comment type="function">
    <text evidence="2 12">Catalyzes the synthesis of 5,6-dihydrouridine (D), a modified base found in the D-loop of most tRNAs, via the reduction of the C5-C6 double bond in target uridines.</text>
</comment>
<dbReference type="SUPFAM" id="SSF51395">
    <property type="entry name" value="FMN-linked oxidoreductases"/>
    <property type="match status" value="1"/>
</dbReference>
<dbReference type="GO" id="GO:0050660">
    <property type="term" value="F:flavin adenine dinucleotide binding"/>
    <property type="evidence" value="ECO:0007669"/>
    <property type="project" value="InterPro"/>
</dbReference>
<evidence type="ECO:0000256" key="12">
    <source>
        <dbReference type="PIRNR" id="PIRNR006621"/>
    </source>
</evidence>
<feature type="binding site" evidence="14">
    <location>
        <position position="79"/>
    </location>
    <ligand>
        <name>FMN</name>
        <dbReference type="ChEBI" id="CHEBI:58210"/>
    </ligand>
</feature>
<evidence type="ECO:0000256" key="9">
    <source>
        <dbReference type="ARBA" id="ARBA00023002"/>
    </source>
</evidence>
<keyword evidence="5 12" id="KW-0288">FMN</keyword>
<keyword evidence="7" id="KW-0521">NADP</keyword>
<dbReference type="InterPro" id="IPR035587">
    <property type="entry name" value="DUS-like_FMN-bd"/>
</dbReference>
<dbReference type="PIRSF" id="PIRSF006621">
    <property type="entry name" value="Dus"/>
    <property type="match status" value="1"/>
</dbReference>
<dbReference type="GO" id="GO:0017150">
    <property type="term" value="F:tRNA dihydrouridine synthase activity"/>
    <property type="evidence" value="ECO:0007669"/>
    <property type="project" value="InterPro"/>
</dbReference>
<dbReference type="GO" id="GO:0000049">
    <property type="term" value="F:tRNA binding"/>
    <property type="evidence" value="ECO:0007669"/>
    <property type="project" value="UniProtKB-KW"/>
</dbReference>
<reference evidence="17" key="1">
    <citation type="submission" date="2015-02" db="EMBL/GenBank/DDBJ databases">
        <title>Description and complete genome sequence of the first cultured representative of the subdivision 5 of the Verrucomicrobia phylum.</title>
        <authorList>
            <person name="Spring S."/>
            <person name="Bunk B."/>
            <person name="Sproer C."/>
            <person name="Klenk H.-P."/>
        </authorList>
    </citation>
    <scope>NUCLEOTIDE SEQUENCE [LARGE SCALE GENOMIC DNA]</scope>
    <source>
        <strain evidence="17">L21-Fru-AB</strain>
    </source>
</reference>
<evidence type="ECO:0000256" key="8">
    <source>
        <dbReference type="ARBA" id="ARBA00022884"/>
    </source>
</evidence>
<protein>
    <recommendedName>
        <fullName evidence="12">tRNA-dihydrouridine synthase</fullName>
        <ecNumber evidence="12">1.3.1.-</ecNumber>
    </recommendedName>
</protein>
<keyword evidence="6 12" id="KW-0819">tRNA processing</keyword>
<keyword evidence="9 12" id="KW-0560">Oxidoreductase</keyword>
<gene>
    <name evidence="16" type="primary">dus_2</name>
    <name evidence="16" type="ORF">L21SP4_01641</name>
</gene>
<dbReference type="EC" id="1.3.1.-" evidence="12"/>
<keyword evidence="4 12" id="KW-0285">Flavoprotein</keyword>
<dbReference type="OrthoDB" id="9764501at2"/>
<dbReference type="Proteomes" id="UP000035268">
    <property type="component" value="Chromosome"/>
</dbReference>
<comment type="catalytic activity">
    <reaction evidence="11">
        <text>a 5,6-dihydrouridine in tRNA + NAD(+) = a uridine in tRNA + NADH + H(+)</text>
        <dbReference type="Rhea" id="RHEA:54452"/>
        <dbReference type="Rhea" id="RHEA-COMP:13339"/>
        <dbReference type="Rhea" id="RHEA-COMP:13887"/>
        <dbReference type="ChEBI" id="CHEBI:15378"/>
        <dbReference type="ChEBI" id="CHEBI:57540"/>
        <dbReference type="ChEBI" id="CHEBI:57945"/>
        <dbReference type="ChEBI" id="CHEBI:65315"/>
        <dbReference type="ChEBI" id="CHEBI:74443"/>
    </reaction>
</comment>
<evidence type="ECO:0000313" key="17">
    <source>
        <dbReference type="Proteomes" id="UP000035268"/>
    </source>
</evidence>
<comment type="similarity">
    <text evidence="12">Belongs to the dus family.</text>
</comment>
<comment type="catalytic activity">
    <reaction evidence="10">
        <text>a 5,6-dihydrouridine in tRNA + NADP(+) = a uridine in tRNA + NADPH + H(+)</text>
        <dbReference type="Rhea" id="RHEA:23624"/>
        <dbReference type="Rhea" id="RHEA-COMP:13339"/>
        <dbReference type="Rhea" id="RHEA-COMP:13887"/>
        <dbReference type="ChEBI" id="CHEBI:15378"/>
        <dbReference type="ChEBI" id="CHEBI:57783"/>
        <dbReference type="ChEBI" id="CHEBI:58349"/>
        <dbReference type="ChEBI" id="CHEBI:65315"/>
        <dbReference type="ChEBI" id="CHEBI:74443"/>
    </reaction>
</comment>
<sequence>MNQGPVHSHLQFGTVTADPPVFLAPMAGYTDPVFRAICREYGAGAVVSELASAEGFVRGSGGTARILETFGEVHPAAAQMFGAEAHSVARAAAEVERSGAFDWIDLNCGCPARKIAGQGAGAGLLRDVAGLRRYVETVRASVRGTLSVKTRIGYCEQDDPAAVACAAEEGGADLLIVHGRPATKRHAGPVHLDRIAKMKAAVRIPVVGNGGIAGREDAERMIRETGVDGVMIGQAAIGRPWIFRELLPNREPPVSTGERCAVIERHLRGLRDLYVRSGLDRDRAERKACSAGRAHLAGYLRGIRGRRELMRRIQGVRRVGEMLEEVRRTVD</sequence>
<accession>A0A0G3EL76</accession>
<evidence type="ECO:0000256" key="11">
    <source>
        <dbReference type="ARBA" id="ARBA00048802"/>
    </source>
</evidence>
<dbReference type="PANTHER" id="PTHR45846">
    <property type="entry name" value="TRNA-DIHYDROURIDINE(47) SYNTHASE [NAD(P)(+)]-LIKE"/>
    <property type="match status" value="1"/>
</dbReference>
<keyword evidence="17" id="KW-1185">Reference proteome</keyword>
<name>A0A0G3EL76_9BACT</name>
<keyword evidence="8" id="KW-0694">RNA-binding</keyword>
<dbReference type="Gene3D" id="1.10.1200.80">
    <property type="entry name" value="Putative flavin oxidoreducatase, domain 2"/>
    <property type="match status" value="1"/>
</dbReference>
<evidence type="ECO:0000256" key="7">
    <source>
        <dbReference type="ARBA" id="ARBA00022857"/>
    </source>
</evidence>
<dbReference type="RefSeq" id="WP_052882168.1">
    <property type="nucleotide sequence ID" value="NZ_CP010904.1"/>
</dbReference>